<sequence length="265" mass="29583">MAEFVNCNKCFSTYNPDVAFYVANCGHMQCEPCISKSDKTKCVVCNSPSDLIPLNNNLAPELQPFFRSVGDLFDKARQVNKFQDFNKNLVIKSLTDKYKLMKTKVYKCYKLMQDAKKENEKLRLHIQNLAKTLPTSTPATAGVPAIFPSPGNSVISSIFPKHRSGTALSRPGQQVNTPWNNSSKAKQAPHMSNGPPMSNVRIEVSHSFMTPSQSSMGENTIEESFDQRTPIPRIPNSVKAPLPARPVVMMPMARHLKLDSKNKPR</sequence>
<evidence type="ECO:0000256" key="3">
    <source>
        <dbReference type="ARBA" id="ARBA00023254"/>
    </source>
</evidence>
<dbReference type="GO" id="GO:0007131">
    <property type="term" value="P:reciprocal meiotic recombination"/>
    <property type="evidence" value="ECO:0007669"/>
    <property type="project" value="InterPro"/>
</dbReference>
<dbReference type="Proteomes" id="UP000327044">
    <property type="component" value="Unassembled WGS sequence"/>
</dbReference>
<keyword evidence="3" id="KW-0469">Meiosis</keyword>
<evidence type="ECO:0000256" key="2">
    <source>
        <dbReference type="ARBA" id="ARBA00022833"/>
    </source>
</evidence>
<dbReference type="GO" id="GO:0008270">
    <property type="term" value="F:zinc ion binding"/>
    <property type="evidence" value="ECO:0007669"/>
    <property type="project" value="UniProtKB-KW"/>
</dbReference>
<feature type="region of interest" description="Disordered" evidence="5">
    <location>
        <begin position="164"/>
        <end position="199"/>
    </location>
</feature>
<dbReference type="PANTHER" id="PTHR22663:SF17">
    <property type="entry name" value="RING FINGER PROTEIN NARYA-RELATED"/>
    <property type="match status" value="1"/>
</dbReference>
<feature type="domain" description="RING-type" evidence="6">
    <location>
        <begin position="7"/>
        <end position="46"/>
    </location>
</feature>
<evidence type="ECO:0000313" key="8">
    <source>
        <dbReference type="EMBL" id="KAB0795382.1"/>
    </source>
</evidence>
<dbReference type="SUPFAM" id="SSF57850">
    <property type="entry name" value="RING/U-box"/>
    <property type="match status" value="1"/>
</dbReference>
<dbReference type="Gene3D" id="3.30.40.10">
    <property type="entry name" value="Zinc/RING finger domain, C3HC4 (zinc finger)"/>
    <property type="match status" value="1"/>
</dbReference>
<dbReference type="GO" id="GO:0016925">
    <property type="term" value="P:protein sumoylation"/>
    <property type="evidence" value="ECO:0007669"/>
    <property type="project" value="TreeGrafter"/>
</dbReference>
<accession>A0A1Y1K992</accession>
<reference evidence="8" key="3">
    <citation type="submission" date="2019-08" db="EMBL/GenBank/DDBJ databases">
        <authorList>
            <consortium name="Photinus pyralis genome working group"/>
            <person name="Fallon T.R."/>
            <person name="Sander Lower S.E."/>
            <person name="Weng J.-K."/>
        </authorList>
    </citation>
    <scope>NUCLEOTIDE SEQUENCE</scope>
    <source>
        <strain evidence="8">1611_PpyrPB1</strain>
        <tissue evidence="8">Whole body</tissue>
    </source>
</reference>
<dbReference type="InterPro" id="IPR013083">
    <property type="entry name" value="Znf_RING/FYVE/PHD"/>
</dbReference>
<proteinExistence type="predicted"/>
<keyword evidence="2" id="KW-0862">Zinc</keyword>
<dbReference type="GO" id="GO:0007129">
    <property type="term" value="P:homologous chromosome pairing at meiosis"/>
    <property type="evidence" value="ECO:0007669"/>
    <property type="project" value="TreeGrafter"/>
</dbReference>
<organism evidence="7">
    <name type="scientific">Photinus pyralis</name>
    <name type="common">Common eastern firefly</name>
    <name type="synonym">Lampyris pyralis</name>
    <dbReference type="NCBI Taxonomy" id="7054"/>
    <lineage>
        <taxon>Eukaryota</taxon>
        <taxon>Metazoa</taxon>
        <taxon>Ecdysozoa</taxon>
        <taxon>Arthropoda</taxon>
        <taxon>Hexapoda</taxon>
        <taxon>Insecta</taxon>
        <taxon>Pterygota</taxon>
        <taxon>Neoptera</taxon>
        <taxon>Endopterygota</taxon>
        <taxon>Coleoptera</taxon>
        <taxon>Polyphaga</taxon>
        <taxon>Elateriformia</taxon>
        <taxon>Elateroidea</taxon>
        <taxon>Lampyridae</taxon>
        <taxon>Lampyrinae</taxon>
        <taxon>Photinus</taxon>
    </lineage>
</organism>
<dbReference type="GO" id="GO:0000795">
    <property type="term" value="C:synaptonemal complex"/>
    <property type="evidence" value="ECO:0007669"/>
    <property type="project" value="InterPro"/>
</dbReference>
<protein>
    <recommendedName>
        <fullName evidence="6">RING-type domain-containing protein</fullName>
    </recommendedName>
</protein>
<feature type="compositionally biased region" description="Polar residues" evidence="5">
    <location>
        <begin position="171"/>
        <end position="185"/>
    </location>
</feature>
<name>A0A1Y1K992_PHOPY</name>
<dbReference type="PROSITE" id="PS50089">
    <property type="entry name" value="ZF_RING_2"/>
    <property type="match status" value="1"/>
</dbReference>
<dbReference type="InterPro" id="IPR001841">
    <property type="entry name" value="Znf_RING"/>
</dbReference>
<keyword evidence="1 4" id="KW-0479">Metal-binding</keyword>
<dbReference type="AlphaFoldDB" id="A0A1Y1K992"/>
<dbReference type="Pfam" id="PF14634">
    <property type="entry name" value="zf-RING_5"/>
    <property type="match status" value="1"/>
</dbReference>
<dbReference type="OrthoDB" id="2535391at2759"/>
<dbReference type="EMBL" id="GEZM01088663">
    <property type="protein sequence ID" value="JAV58029.1"/>
    <property type="molecule type" value="Transcribed_RNA"/>
</dbReference>
<dbReference type="EMBL" id="GEZM01088662">
    <property type="protein sequence ID" value="JAV58032.1"/>
    <property type="molecule type" value="Transcribed_RNA"/>
</dbReference>
<keyword evidence="9" id="KW-1185">Reference proteome</keyword>
<reference evidence="7" key="1">
    <citation type="journal article" date="2016" name="Sci. Rep.">
        <title>Molecular characterization of firefly nuptial gifts: a multi-omics approach sheds light on postcopulatory sexual selection.</title>
        <authorList>
            <person name="Al-Wathiqui N."/>
            <person name="Fallon T.R."/>
            <person name="South A."/>
            <person name="Weng J.K."/>
            <person name="Lewis S.M."/>
        </authorList>
    </citation>
    <scope>NUCLEOTIDE SEQUENCE</scope>
</reference>
<dbReference type="PANTHER" id="PTHR22663">
    <property type="entry name" value="RING FINGER PROTEIN NARYA-RELATED"/>
    <property type="match status" value="1"/>
</dbReference>
<evidence type="ECO:0000256" key="4">
    <source>
        <dbReference type="PROSITE-ProRule" id="PRU00175"/>
    </source>
</evidence>
<evidence type="ECO:0000256" key="5">
    <source>
        <dbReference type="SAM" id="MobiDB-lite"/>
    </source>
</evidence>
<evidence type="ECO:0000256" key="1">
    <source>
        <dbReference type="ARBA" id="ARBA00022771"/>
    </source>
</evidence>
<evidence type="ECO:0000313" key="7">
    <source>
        <dbReference type="EMBL" id="JAV58032.1"/>
    </source>
</evidence>
<evidence type="ECO:0000313" key="9">
    <source>
        <dbReference type="Proteomes" id="UP000327044"/>
    </source>
</evidence>
<evidence type="ECO:0000259" key="6">
    <source>
        <dbReference type="PROSITE" id="PS50089"/>
    </source>
</evidence>
<dbReference type="InParanoid" id="A0A1Y1K992"/>
<dbReference type="EMBL" id="VVIM01000008">
    <property type="protein sequence ID" value="KAB0795382.1"/>
    <property type="molecule type" value="Genomic_DNA"/>
</dbReference>
<dbReference type="InterPro" id="IPR042123">
    <property type="entry name" value="Zip3/RNF212-like"/>
</dbReference>
<dbReference type="GO" id="GO:0019789">
    <property type="term" value="F:SUMO transferase activity"/>
    <property type="evidence" value="ECO:0007669"/>
    <property type="project" value="InterPro"/>
</dbReference>
<keyword evidence="1 4" id="KW-0863">Zinc-finger</keyword>
<gene>
    <name evidence="8" type="ORF">PPYR_12221</name>
</gene>
<reference evidence="8 9" key="2">
    <citation type="journal article" date="2018" name="Elife">
        <title>Firefly genomes illuminate parallel origins of bioluminescence in beetles.</title>
        <authorList>
            <person name="Fallon T.R."/>
            <person name="Lower S.E."/>
            <person name="Chang C.H."/>
            <person name="Bessho-Uehara M."/>
            <person name="Martin G.J."/>
            <person name="Bewick A.J."/>
            <person name="Behringer M."/>
            <person name="Debat H.J."/>
            <person name="Wong I."/>
            <person name="Day J.C."/>
            <person name="Suvorov A."/>
            <person name="Silva C.J."/>
            <person name="Stanger-Hall K.F."/>
            <person name="Hall D.W."/>
            <person name="Schmitz R.J."/>
            <person name="Nelson D.R."/>
            <person name="Lewis S.M."/>
            <person name="Shigenobu S."/>
            <person name="Bybee S.M."/>
            <person name="Larracuente A.M."/>
            <person name="Oba Y."/>
            <person name="Weng J.K."/>
        </authorList>
    </citation>
    <scope>NUCLEOTIDE SEQUENCE [LARGE SCALE GENOMIC DNA]</scope>
    <source>
        <strain evidence="8">1611_PpyrPB1</strain>
        <tissue evidence="8">Whole body</tissue>
    </source>
</reference>